<dbReference type="InterPro" id="IPR005828">
    <property type="entry name" value="MFS_sugar_transport-like"/>
</dbReference>
<evidence type="ECO:0000256" key="4">
    <source>
        <dbReference type="ARBA" id="ARBA00022989"/>
    </source>
</evidence>
<dbReference type="PANTHER" id="PTHR23504">
    <property type="entry name" value="MAJOR FACILITATOR SUPERFAMILY DOMAIN-CONTAINING PROTEIN 10"/>
    <property type="match status" value="1"/>
</dbReference>
<organism evidence="7 8">
    <name type="scientific">Scheffersomyces stipitis (strain ATCC 58785 / CBS 6054 / NBRC 10063 / NRRL Y-11545)</name>
    <name type="common">Yeast</name>
    <name type="synonym">Pichia stipitis</name>
    <dbReference type="NCBI Taxonomy" id="322104"/>
    <lineage>
        <taxon>Eukaryota</taxon>
        <taxon>Fungi</taxon>
        <taxon>Dikarya</taxon>
        <taxon>Ascomycota</taxon>
        <taxon>Saccharomycotina</taxon>
        <taxon>Pichiomycetes</taxon>
        <taxon>Debaryomycetaceae</taxon>
        <taxon>Scheffersomyces</taxon>
    </lineage>
</organism>
<dbReference type="GeneID" id="4840283"/>
<feature type="transmembrane region" description="Helical" evidence="6">
    <location>
        <begin position="357"/>
        <end position="382"/>
    </location>
</feature>
<feature type="transmembrane region" description="Helical" evidence="6">
    <location>
        <begin position="59"/>
        <end position="78"/>
    </location>
</feature>
<dbReference type="OMA" id="CSRPTQE"/>
<dbReference type="RefSeq" id="XP_001385832.2">
    <property type="nucleotide sequence ID" value="XM_001385795.1"/>
</dbReference>
<evidence type="ECO:0000256" key="5">
    <source>
        <dbReference type="ARBA" id="ARBA00023136"/>
    </source>
</evidence>
<keyword evidence="8" id="KW-1185">Reference proteome</keyword>
<dbReference type="Proteomes" id="UP000002258">
    <property type="component" value="Chromosome 6"/>
</dbReference>
<evidence type="ECO:0000313" key="8">
    <source>
        <dbReference type="Proteomes" id="UP000002258"/>
    </source>
</evidence>
<dbReference type="SUPFAM" id="SSF103473">
    <property type="entry name" value="MFS general substrate transporter"/>
    <property type="match status" value="1"/>
</dbReference>
<keyword evidence="3 6" id="KW-0812">Transmembrane</keyword>
<feature type="transmembrane region" description="Helical" evidence="6">
    <location>
        <begin position="423"/>
        <end position="445"/>
    </location>
</feature>
<feature type="transmembrane region" description="Helical" evidence="6">
    <location>
        <begin position="16"/>
        <end position="39"/>
    </location>
</feature>
<name>A3LXG2_PICST</name>
<dbReference type="GO" id="GO:0022857">
    <property type="term" value="F:transmembrane transporter activity"/>
    <property type="evidence" value="ECO:0007669"/>
    <property type="project" value="InterPro"/>
</dbReference>
<dbReference type="InterPro" id="IPR036259">
    <property type="entry name" value="MFS_trans_sf"/>
</dbReference>
<accession>A3LXG2</accession>
<feature type="transmembrane region" description="Helical" evidence="6">
    <location>
        <begin position="319"/>
        <end position="337"/>
    </location>
</feature>
<dbReference type="KEGG" id="pic:PICST_47685"/>
<sequence>MTNQLTLEEQSEGLPLFQLVIIGCLQIGQSIAFSSMYPYIYSMVKYFDIADNDSQIATYSGYLAAAFSLGEYMSLSYWSSASNIYGRKTILLCGCAGTAFSIVLYGFSTNFYMALFARLLMGICSGNTEVLRITIDEIAPEDRHKGFAFGNIFSISNKYKFIGYSLGVLGESSVSKSASKSRREDGFSIPSYPFLLPSLIAGSFVVFFINIGWLFLEETHERIKYERDIGINVGDSIRRLLRIRVPERPWNSREQYLKVDHQLLEGKIDSSELPYYPTKSRSLSVEVADFEEPSQSETGTETSDPIALPAVRNRMINNFMFCFHGVFYFEFLPILLATKLRIEDMKFPFHVRGGFGYSSIGIGILVNSSAGIGSCVAMWLIVFVKYCGIKPVSLGLIVYPIVYFLLPLLLFTSHQYNNGIPEYVPVLLLFIIILVDLSADFLTISRFQIFFDTTSSKEEKQLISRYSIRVISLAKCLAPIIGGWMISKSETHGYSELPWWALSVWSTITLLHSNYIDKSAW</sequence>
<dbReference type="GO" id="GO:0016020">
    <property type="term" value="C:membrane"/>
    <property type="evidence" value="ECO:0007669"/>
    <property type="project" value="UniProtKB-SubCell"/>
</dbReference>
<gene>
    <name evidence="7" type="ORF">PICST_47685</name>
</gene>
<keyword evidence="5 6" id="KW-0472">Membrane</keyword>
<feature type="transmembrane region" description="Helical" evidence="6">
    <location>
        <begin position="466"/>
        <end position="486"/>
    </location>
</feature>
<evidence type="ECO:0000313" key="7">
    <source>
        <dbReference type="EMBL" id="ABN67803.2"/>
    </source>
</evidence>
<evidence type="ECO:0000256" key="6">
    <source>
        <dbReference type="SAM" id="Phobius"/>
    </source>
</evidence>
<evidence type="ECO:0000256" key="3">
    <source>
        <dbReference type="ARBA" id="ARBA00022692"/>
    </source>
</evidence>
<evidence type="ECO:0000256" key="1">
    <source>
        <dbReference type="ARBA" id="ARBA00004141"/>
    </source>
</evidence>
<evidence type="ECO:0000256" key="2">
    <source>
        <dbReference type="ARBA" id="ARBA00022448"/>
    </source>
</evidence>
<feature type="transmembrane region" description="Helical" evidence="6">
    <location>
        <begin position="498"/>
        <end position="516"/>
    </location>
</feature>
<dbReference type="Gene3D" id="1.20.1250.20">
    <property type="entry name" value="MFS general substrate transporter like domains"/>
    <property type="match status" value="1"/>
</dbReference>
<dbReference type="HOGENOM" id="CLU_001265_54_5_1"/>
<dbReference type="EMBL" id="CP000500">
    <property type="protein sequence ID" value="ABN67803.2"/>
    <property type="molecule type" value="Genomic_DNA"/>
</dbReference>
<dbReference type="InParanoid" id="A3LXG2"/>
<dbReference type="OrthoDB" id="10262656at2759"/>
<feature type="transmembrane region" description="Helical" evidence="6">
    <location>
        <begin position="394"/>
        <end position="411"/>
    </location>
</feature>
<dbReference type="AlphaFoldDB" id="A3LXG2"/>
<feature type="transmembrane region" description="Helical" evidence="6">
    <location>
        <begin position="90"/>
        <end position="113"/>
    </location>
</feature>
<comment type="subcellular location">
    <subcellularLocation>
        <location evidence="1">Membrane</location>
        <topology evidence="1">Multi-pass membrane protein</topology>
    </subcellularLocation>
</comment>
<proteinExistence type="predicted"/>
<protein>
    <submittedName>
        <fullName evidence="7">Putative membrane transporter</fullName>
    </submittedName>
</protein>
<keyword evidence="2" id="KW-0813">Transport</keyword>
<keyword evidence="4 6" id="KW-1133">Transmembrane helix</keyword>
<dbReference type="Pfam" id="PF00083">
    <property type="entry name" value="Sugar_tr"/>
    <property type="match status" value="1"/>
</dbReference>
<dbReference type="eggNOG" id="KOG2615">
    <property type="taxonomic scope" value="Eukaryota"/>
</dbReference>
<dbReference type="PANTHER" id="PTHR23504:SF15">
    <property type="entry name" value="MAJOR FACILITATOR SUPERFAMILY (MFS) PROFILE DOMAIN-CONTAINING PROTEIN"/>
    <property type="match status" value="1"/>
</dbReference>
<reference evidence="7 8" key="1">
    <citation type="journal article" date="2007" name="Nat. Biotechnol.">
        <title>Genome sequence of the lignocellulose-bioconverting and xylose-fermenting yeast Pichia stipitis.</title>
        <authorList>
            <person name="Jeffries T.W."/>
            <person name="Grigoriev I.V."/>
            <person name="Grimwood J."/>
            <person name="Laplaza J.M."/>
            <person name="Aerts A."/>
            <person name="Salamov A."/>
            <person name="Schmutz J."/>
            <person name="Lindquist E."/>
            <person name="Dehal P."/>
            <person name="Shapiro H."/>
            <person name="Jin Y.S."/>
            <person name="Passoth V."/>
            <person name="Richardson P.M."/>
        </authorList>
    </citation>
    <scope>NUCLEOTIDE SEQUENCE [LARGE SCALE GENOMIC DNA]</scope>
    <source>
        <strain evidence="8">ATCC 58785 / CBS 6054 / NBRC 10063 / NRRL Y-11545</strain>
    </source>
</reference>
<feature type="transmembrane region" description="Helical" evidence="6">
    <location>
        <begin position="194"/>
        <end position="216"/>
    </location>
</feature>